<dbReference type="RefSeq" id="XP_018267872.1">
    <property type="nucleotide sequence ID" value="XM_018418342.1"/>
</dbReference>
<feature type="compositionally biased region" description="Low complexity" evidence="1">
    <location>
        <begin position="15"/>
        <end position="37"/>
    </location>
</feature>
<accession>A0A0P9EXE8</accession>
<protein>
    <submittedName>
        <fullName evidence="2">Uncharacterized protein</fullName>
    </submittedName>
</protein>
<evidence type="ECO:0000256" key="1">
    <source>
        <dbReference type="SAM" id="MobiDB-lite"/>
    </source>
</evidence>
<sequence length="251" mass="27437">MPAPSFKQRWELVQSTLAASSSSSGATSSSSSSSSSSRFPSIGLAHHQDPHSKRRYQAVDLDAMAQLSRQTARASSKPAKRAPAAPPPPRAVQVQDDRQPGEASSSKQVEEQAAGSSARREEQAPSSRSQYEAVRKELKTLDFSDPRYLEPGRATDDIDRLLGSLTIAPLEAMRADGDVADAAWEEPIREAVDRIWVSGTTAADRRARCEEARELLGELIAESLRRESDTAYRGREVRRAVVNAGLRHMLE</sequence>
<feature type="region of interest" description="Disordered" evidence="1">
    <location>
        <begin position="15"/>
        <end position="132"/>
    </location>
</feature>
<evidence type="ECO:0000313" key="2">
    <source>
        <dbReference type="EMBL" id="KPV71823.1"/>
    </source>
</evidence>
<gene>
    <name evidence="2" type="ORF">RHOBADRAFT_56433</name>
</gene>
<organism evidence="2 3">
    <name type="scientific">Rhodotorula graminis (strain WP1)</name>
    <dbReference type="NCBI Taxonomy" id="578459"/>
    <lineage>
        <taxon>Eukaryota</taxon>
        <taxon>Fungi</taxon>
        <taxon>Dikarya</taxon>
        <taxon>Basidiomycota</taxon>
        <taxon>Pucciniomycotina</taxon>
        <taxon>Microbotryomycetes</taxon>
        <taxon>Sporidiobolales</taxon>
        <taxon>Sporidiobolaceae</taxon>
        <taxon>Rhodotorula</taxon>
    </lineage>
</organism>
<evidence type="ECO:0000313" key="3">
    <source>
        <dbReference type="Proteomes" id="UP000053890"/>
    </source>
</evidence>
<dbReference type="GeneID" id="28978789"/>
<dbReference type="Proteomes" id="UP000053890">
    <property type="component" value="Unassembled WGS sequence"/>
</dbReference>
<proteinExistence type="predicted"/>
<dbReference type="EMBL" id="KQ474091">
    <property type="protein sequence ID" value="KPV71823.1"/>
    <property type="molecule type" value="Genomic_DNA"/>
</dbReference>
<feature type="compositionally biased region" description="Low complexity" evidence="1">
    <location>
        <begin position="72"/>
        <end position="83"/>
    </location>
</feature>
<reference evidence="2 3" key="1">
    <citation type="journal article" date="2015" name="Front. Microbiol.">
        <title>Genome sequence of the plant growth promoting endophytic yeast Rhodotorula graminis WP1.</title>
        <authorList>
            <person name="Firrincieli A."/>
            <person name="Otillar R."/>
            <person name="Salamov A."/>
            <person name="Schmutz J."/>
            <person name="Khan Z."/>
            <person name="Redman R.S."/>
            <person name="Fleck N.D."/>
            <person name="Lindquist E."/>
            <person name="Grigoriev I.V."/>
            <person name="Doty S.L."/>
        </authorList>
    </citation>
    <scope>NUCLEOTIDE SEQUENCE [LARGE SCALE GENOMIC DNA]</scope>
    <source>
        <strain evidence="2 3">WP1</strain>
    </source>
</reference>
<keyword evidence="3" id="KW-1185">Reference proteome</keyword>
<name>A0A0P9EXE8_RHOGW</name>
<dbReference type="AlphaFoldDB" id="A0A0P9EXE8"/>